<dbReference type="InterPro" id="IPR008979">
    <property type="entry name" value="Galactose-bd-like_sf"/>
</dbReference>
<feature type="signal peptide" evidence="1">
    <location>
        <begin position="1"/>
        <end position="22"/>
    </location>
</feature>
<dbReference type="InterPro" id="IPR000421">
    <property type="entry name" value="FA58C"/>
</dbReference>
<dbReference type="PROSITE" id="PS50022">
    <property type="entry name" value="FA58C_3"/>
    <property type="match status" value="1"/>
</dbReference>
<dbReference type="Gene3D" id="2.60.120.260">
    <property type="entry name" value="Galactose-binding domain-like"/>
    <property type="match status" value="2"/>
</dbReference>
<keyword evidence="4" id="KW-1185">Reference proteome</keyword>
<dbReference type="EMBL" id="CP046565">
    <property type="protein sequence ID" value="QJD30564.1"/>
    <property type="molecule type" value="Genomic_DNA"/>
</dbReference>
<dbReference type="Gene3D" id="1.50.10.10">
    <property type="match status" value="1"/>
</dbReference>
<keyword evidence="1" id="KW-0732">Signal</keyword>
<dbReference type="SUPFAM" id="SSF48208">
    <property type="entry name" value="Six-hairpin glycosidases"/>
    <property type="match status" value="1"/>
</dbReference>
<name>A0A858QA29_9GAMM</name>
<accession>A0A858QA29</accession>
<dbReference type="AlphaFoldDB" id="A0A858QA29"/>
<dbReference type="Proteomes" id="UP000503004">
    <property type="component" value="Chromosome"/>
</dbReference>
<feature type="chain" id="PRO_5032462561" evidence="1">
    <location>
        <begin position="23"/>
        <end position="1065"/>
    </location>
</feature>
<organism evidence="3 4">
    <name type="scientific">Methylococcus geothermalis</name>
    <dbReference type="NCBI Taxonomy" id="2681310"/>
    <lineage>
        <taxon>Bacteria</taxon>
        <taxon>Pseudomonadati</taxon>
        <taxon>Pseudomonadota</taxon>
        <taxon>Gammaproteobacteria</taxon>
        <taxon>Methylococcales</taxon>
        <taxon>Methylococcaceae</taxon>
        <taxon>Methylococcus</taxon>
    </lineage>
</organism>
<evidence type="ECO:0000313" key="3">
    <source>
        <dbReference type="EMBL" id="QJD30564.1"/>
    </source>
</evidence>
<dbReference type="GO" id="GO:0005975">
    <property type="term" value="P:carbohydrate metabolic process"/>
    <property type="evidence" value="ECO:0007669"/>
    <property type="project" value="InterPro"/>
</dbReference>
<dbReference type="KEGG" id="metu:GNH96_11640"/>
<feature type="domain" description="F5/8 type C" evidence="2">
    <location>
        <begin position="177"/>
        <end position="296"/>
    </location>
</feature>
<sequence>MSGIWRFALQSLLILASGFAGSAGARSEDRRILDDFEALSGWTAEGSPGTRFELKQDQGFKGKGLRLDFEFAGGAGYVILRKRFELPLPENYAFSFRAKGAGPANTLEFKLLDAGAQNVWWHRRQATGFPADWQRQSIRKSAIEFAWGRSGGAPLLALGGIEFALSAAAGGKGTLWLDDLRFERLDAVVDYRAKPRISASSATGGDPAEQALDGQAQTVWRSASKPARQWFRLDFGQRREYGGLVLDWDGDCHARDYAVEVSDDGRRWRNVYRVAEGNGRRDYLPLPETESRYLRLDLRKSACGKGYALRELTVKPPDFAASPNRLFEHIARNEPRGAYPRYFQGEQMYWTLVGANGGHRKGLLGMDGALETARGGFTVEPFLYAEGRLLGWNEGRISQSLEQGDLPLPSVERNAGDLNLRVTGFAGTVGNAPVLLARYRVENRSAGVRQLRLYLAVRPFQVNPPWQSLNMKGGVSPIHRIEAAGRVLKVDGADALVAVNPPDGFGATGFDQGDITDFMGESRLPPRTAVSDAAGYASGAWAFDLELAPGAAREVFIAVPEHKAGSSNAVEAALKAEAETLGARLWQEAVGYWRKALAGPDFLLPESEPGLVESLRANLAYILVNRDGAALQPGSRTYARTWIRDGALMSSALLMLGRGEEVKRFIEWYARFQTADGAIPCCVDSRGPDSVPENDSHGEFVYTLAEYYRYTRDLAVVRTLWPHVIGTLRYIDALRHQRMTESYLSGEGKAFYGLMPASISHEGYASQPVHAFWDDFWTLRGIRDAVMLAKALGDQAHAESWSSMRAEFGDHLHAALQATLVRKGIDYIPASADLGDIDPNAVAIMVSIAGEASRLPQAALAKTFDDYLAHFRKRRDSNGDDGYTPYEVRIAEALVRLGRREDAWEVLRVLLRDQRPQGWRQWAEVVWRHPEAPRFIGDMPHSWIGAEFIRSLRSCFAYEDDGDDSLVLAAGIPAEWLYNAANAEVGVRRLPTAYGLLDYGLRAEGADTLKLHIAGGLAVPPGGIRIRPPTGRPIKAAKVNGADVSGLAAAELRIEAAPAEVEIRY</sequence>
<reference evidence="4" key="1">
    <citation type="submission" date="2019-12" db="EMBL/GenBank/DDBJ databases">
        <authorList>
            <person name="Awala S.I."/>
            <person name="Rhee S.K."/>
        </authorList>
    </citation>
    <scope>NUCLEOTIDE SEQUENCE [LARGE SCALE GENOMIC DNA]</scope>
    <source>
        <strain evidence="4">IM1</strain>
    </source>
</reference>
<evidence type="ECO:0000259" key="2">
    <source>
        <dbReference type="PROSITE" id="PS50022"/>
    </source>
</evidence>
<evidence type="ECO:0000313" key="4">
    <source>
        <dbReference type="Proteomes" id="UP000503004"/>
    </source>
</evidence>
<dbReference type="Pfam" id="PF00754">
    <property type="entry name" value="F5_F8_type_C"/>
    <property type="match status" value="1"/>
</dbReference>
<protein>
    <submittedName>
        <fullName evidence="3">Discoidin domain-containing protein</fullName>
    </submittedName>
</protein>
<dbReference type="SUPFAM" id="SSF49785">
    <property type="entry name" value="Galactose-binding domain-like"/>
    <property type="match status" value="2"/>
</dbReference>
<gene>
    <name evidence="3" type="ORF">GNH96_11640</name>
</gene>
<evidence type="ECO:0000256" key="1">
    <source>
        <dbReference type="SAM" id="SignalP"/>
    </source>
</evidence>
<dbReference type="InterPro" id="IPR008928">
    <property type="entry name" value="6-hairpin_glycosidase_sf"/>
</dbReference>
<proteinExistence type="predicted"/>
<dbReference type="InterPro" id="IPR012341">
    <property type="entry name" value="6hp_glycosidase-like_sf"/>
</dbReference>